<protein>
    <submittedName>
        <fullName evidence="2">Uncharacterized protein</fullName>
    </submittedName>
</protein>
<feature type="region of interest" description="Disordered" evidence="1">
    <location>
        <begin position="1"/>
        <end position="28"/>
    </location>
</feature>
<gene>
    <name evidence="2" type="ORF">SAMN05877842_10264</name>
</gene>
<feature type="compositionally biased region" description="Polar residues" evidence="1">
    <location>
        <begin position="1"/>
        <end position="11"/>
    </location>
</feature>
<evidence type="ECO:0000313" key="2">
    <source>
        <dbReference type="EMBL" id="SOC36028.1"/>
    </source>
</evidence>
<keyword evidence="3" id="KW-1185">Reference proteome</keyword>
<dbReference type="OrthoDB" id="2971589at2"/>
<name>A0A285U3N1_9BACL</name>
<dbReference type="RefSeq" id="WP_097148157.1">
    <property type="nucleotide sequence ID" value="NZ_OBQC01000002.1"/>
</dbReference>
<proteinExistence type="predicted"/>
<dbReference type="EMBL" id="OBQC01000002">
    <property type="protein sequence ID" value="SOC36028.1"/>
    <property type="molecule type" value="Genomic_DNA"/>
</dbReference>
<accession>A0A285U3N1</accession>
<organism evidence="2 3">
    <name type="scientific">Ureibacillus acetophenoni</name>
    <dbReference type="NCBI Taxonomy" id="614649"/>
    <lineage>
        <taxon>Bacteria</taxon>
        <taxon>Bacillati</taxon>
        <taxon>Bacillota</taxon>
        <taxon>Bacilli</taxon>
        <taxon>Bacillales</taxon>
        <taxon>Caryophanaceae</taxon>
        <taxon>Ureibacillus</taxon>
    </lineage>
</organism>
<evidence type="ECO:0000256" key="1">
    <source>
        <dbReference type="SAM" id="MobiDB-lite"/>
    </source>
</evidence>
<reference evidence="3" key="1">
    <citation type="submission" date="2017-08" db="EMBL/GenBank/DDBJ databases">
        <authorList>
            <person name="Varghese N."/>
            <person name="Submissions S."/>
        </authorList>
    </citation>
    <scope>NUCLEOTIDE SEQUENCE [LARGE SCALE GENOMIC DNA]</scope>
    <source>
        <strain evidence="3">JC23</strain>
    </source>
</reference>
<dbReference type="AlphaFoldDB" id="A0A285U3N1"/>
<dbReference type="Proteomes" id="UP000219252">
    <property type="component" value="Unassembled WGS sequence"/>
</dbReference>
<evidence type="ECO:0000313" key="3">
    <source>
        <dbReference type="Proteomes" id="UP000219252"/>
    </source>
</evidence>
<sequence length="77" mass="8843">MPKDTQNQHVQASPHPDGIQENVINDSTASAGDKISVFTYSKQNEEFGVEKNPYHLNPKKDLMMERFEKLMKGHKKE</sequence>